<keyword evidence="2" id="KW-1185">Reference proteome</keyword>
<organism evidence="1 2">
    <name type="scientific">Diplogelasinospora grovesii</name>
    <dbReference type="NCBI Taxonomy" id="303347"/>
    <lineage>
        <taxon>Eukaryota</taxon>
        <taxon>Fungi</taxon>
        <taxon>Dikarya</taxon>
        <taxon>Ascomycota</taxon>
        <taxon>Pezizomycotina</taxon>
        <taxon>Sordariomycetes</taxon>
        <taxon>Sordariomycetidae</taxon>
        <taxon>Sordariales</taxon>
        <taxon>Diplogelasinosporaceae</taxon>
        <taxon>Diplogelasinospora</taxon>
    </lineage>
</organism>
<reference evidence="2" key="1">
    <citation type="journal article" date="2023" name="Mol. Phylogenet. Evol.">
        <title>Genome-scale phylogeny and comparative genomics of the fungal order Sordariales.</title>
        <authorList>
            <person name="Hensen N."/>
            <person name="Bonometti L."/>
            <person name="Westerberg I."/>
            <person name="Brannstrom I.O."/>
            <person name="Guillou S."/>
            <person name="Cros-Aarteil S."/>
            <person name="Calhoun S."/>
            <person name="Haridas S."/>
            <person name="Kuo A."/>
            <person name="Mondo S."/>
            <person name="Pangilinan J."/>
            <person name="Riley R."/>
            <person name="LaButti K."/>
            <person name="Andreopoulos B."/>
            <person name="Lipzen A."/>
            <person name="Chen C."/>
            <person name="Yan M."/>
            <person name="Daum C."/>
            <person name="Ng V."/>
            <person name="Clum A."/>
            <person name="Steindorff A."/>
            <person name="Ohm R.A."/>
            <person name="Martin F."/>
            <person name="Silar P."/>
            <person name="Natvig D.O."/>
            <person name="Lalanne C."/>
            <person name="Gautier V."/>
            <person name="Ament-Velasquez S.L."/>
            <person name="Kruys A."/>
            <person name="Hutchinson M.I."/>
            <person name="Powell A.J."/>
            <person name="Barry K."/>
            <person name="Miller A.N."/>
            <person name="Grigoriev I.V."/>
            <person name="Debuchy R."/>
            <person name="Gladieux P."/>
            <person name="Hiltunen Thoren M."/>
            <person name="Johannesson H."/>
        </authorList>
    </citation>
    <scope>NUCLEOTIDE SEQUENCE [LARGE SCALE GENOMIC DNA]</scope>
    <source>
        <strain evidence="2">CBS 340.73</strain>
    </source>
</reference>
<accession>A0AAN6S7H1</accession>
<gene>
    <name evidence="1" type="ORF">QBC46DRAFT_379603</name>
</gene>
<evidence type="ECO:0000313" key="1">
    <source>
        <dbReference type="EMBL" id="KAK3942651.1"/>
    </source>
</evidence>
<dbReference type="Proteomes" id="UP001303473">
    <property type="component" value="Unassembled WGS sequence"/>
</dbReference>
<name>A0AAN6S7H1_9PEZI</name>
<dbReference type="PANTHER" id="PTHR42044">
    <property type="entry name" value="DUF676 DOMAIN-CONTAINING PROTEIN-RELATED"/>
    <property type="match status" value="1"/>
</dbReference>
<sequence length="243" mass="27099">MIYSARHVHTSTLPLMTRLFGRPITCINMPTYGLPLDLIMMVLQRCVTLPSQPRRVLYGQLRGALNDSSIKRCVVLAHGHSSILLSQAVAQLCADLPVEKLDKLEIYTFGAAAIEFAIPASHQDQHPGWGVHVEHFAMQNDPFAQYGVLHSVRVSMERRFCGGLFVINNTKGQSFPWKSHCRSRPPLTMEDYLMAMFPAQITKDQVVHSVLDAVMNIDRNCAEAREIKAIEASKQTGNKKGGT</sequence>
<protein>
    <submittedName>
        <fullName evidence="1">Uncharacterized protein</fullName>
    </submittedName>
</protein>
<dbReference type="EMBL" id="MU853772">
    <property type="protein sequence ID" value="KAK3942651.1"/>
    <property type="molecule type" value="Genomic_DNA"/>
</dbReference>
<dbReference type="PANTHER" id="PTHR42044:SF2">
    <property type="entry name" value="DUF676 DOMAIN-CONTAINING PROTEIN"/>
    <property type="match status" value="1"/>
</dbReference>
<comment type="caution">
    <text evidence="1">The sequence shown here is derived from an EMBL/GenBank/DDBJ whole genome shotgun (WGS) entry which is preliminary data.</text>
</comment>
<evidence type="ECO:0000313" key="2">
    <source>
        <dbReference type="Proteomes" id="UP001303473"/>
    </source>
</evidence>
<feature type="non-terminal residue" evidence="1">
    <location>
        <position position="243"/>
    </location>
</feature>
<dbReference type="AlphaFoldDB" id="A0AAN6S7H1"/>
<proteinExistence type="predicted"/>